<keyword evidence="2" id="KW-1185">Reference proteome</keyword>
<dbReference type="EMBL" id="JACHEH010000002">
    <property type="protein sequence ID" value="MBB6167153.1"/>
    <property type="molecule type" value="Genomic_DNA"/>
</dbReference>
<dbReference type="Proteomes" id="UP000588017">
    <property type="component" value="Unassembled WGS sequence"/>
</dbReference>
<dbReference type="RefSeq" id="WP_183332455.1">
    <property type="nucleotide sequence ID" value="NZ_BMHX01000002.1"/>
</dbReference>
<accession>A0A841KCH5</accession>
<reference evidence="1 2" key="1">
    <citation type="submission" date="2020-08" db="EMBL/GenBank/DDBJ databases">
        <title>Genomic Encyclopedia of Type Strains, Phase IV (KMG-IV): sequencing the most valuable type-strain genomes for metagenomic binning, comparative biology and taxonomic classification.</title>
        <authorList>
            <person name="Goeker M."/>
        </authorList>
    </citation>
    <scope>NUCLEOTIDE SEQUENCE [LARGE SCALE GENOMIC DNA]</scope>
    <source>
        <strain evidence="1 2">DSM 101465</strain>
    </source>
</reference>
<dbReference type="InterPro" id="IPR001387">
    <property type="entry name" value="Cro/C1-type_HTH"/>
</dbReference>
<evidence type="ECO:0000313" key="1">
    <source>
        <dbReference type="EMBL" id="MBB6167153.1"/>
    </source>
</evidence>
<gene>
    <name evidence="1" type="ORF">HNQ73_000771</name>
</gene>
<dbReference type="SUPFAM" id="SSF47413">
    <property type="entry name" value="lambda repressor-like DNA-binding domains"/>
    <property type="match status" value="1"/>
</dbReference>
<keyword evidence="1" id="KW-0238">DNA-binding</keyword>
<organism evidence="1 2">
    <name type="scientific">Chelatococcus composti</name>
    <dbReference type="NCBI Taxonomy" id="1743235"/>
    <lineage>
        <taxon>Bacteria</taxon>
        <taxon>Pseudomonadati</taxon>
        <taxon>Pseudomonadota</taxon>
        <taxon>Alphaproteobacteria</taxon>
        <taxon>Hyphomicrobiales</taxon>
        <taxon>Chelatococcaceae</taxon>
        <taxon>Chelatococcus</taxon>
    </lineage>
</organism>
<evidence type="ECO:0000313" key="2">
    <source>
        <dbReference type="Proteomes" id="UP000588017"/>
    </source>
</evidence>
<protein>
    <submittedName>
        <fullName evidence="1">DNA-binding transcriptional regulator YdaS (Cro superfamily)</fullName>
    </submittedName>
</protein>
<comment type="caution">
    <text evidence="1">The sequence shown here is derived from an EMBL/GenBank/DDBJ whole genome shotgun (WGS) entry which is preliminary data.</text>
</comment>
<dbReference type="AlphaFoldDB" id="A0A841KCH5"/>
<dbReference type="CDD" id="cd00093">
    <property type="entry name" value="HTH_XRE"/>
    <property type="match status" value="1"/>
</dbReference>
<dbReference type="Gene3D" id="1.10.260.40">
    <property type="entry name" value="lambda repressor-like DNA-binding domains"/>
    <property type="match status" value="1"/>
</dbReference>
<name>A0A841KCH5_9HYPH</name>
<proteinExistence type="predicted"/>
<dbReference type="InterPro" id="IPR010982">
    <property type="entry name" value="Lambda_DNA-bd_dom_sf"/>
</dbReference>
<dbReference type="GO" id="GO:0003677">
    <property type="term" value="F:DNA binding"/>
    <property type="evidence" value="ECO:0007669"/>
    <property type="project" value="UniProtKB-KW"/>
</dbReference>
<sequence length="71" mass="7829">MKLSEFMSAAGLDDEQMAALLGGCTAHAVKKWRYGERLPRPEQLRRIAEVTGGQVTPNDFVLEVPEPAEES</sequence>